<evidence type="ECO:0000313" key="2">
    <source>
        <dbReference type="EMBL" id="RAL51882.1"/>
    </source>
</evidence>
<evidence type="ECO:0000256" key="1">
    <source>
        <dbReference type="SAM" id="MobiDB-lite"/>
    </source>
</evidence>
<sequence>MKKEEEEERMMEQEQLILTPPGYPRMESPLDKNNNNPSHRERGVEDHSWCVTAM</sequence>
<dbReference type="Proteomes" id="UP000249390">
    <property type="component" value="Unassembled WGS sequence"/>
</dbReference>
<name>A0A328E1L8_9ASTE</name>
<gene>
    <name evidence="2" type="ORF">DM860_010600</name>
</gene>
<accession>A0A328E1L8</accession>
<dbReference type="EMBL" id="NQVE01000046">
    <property type="protein sequence ID" value="RAL51882.1"/>
    <property type="molecule type" value="Genomic_DNA"/>
</dbReference>
<proteinExistence type="predicted"/>
<comment type="caution">
    <text evidence="2">The sequence shown here is derived from an EMBL/GenBank/DDBJ whole genome shotgun (WGS) entry which is preliminary data.</text>
</comment>
<keyword evidence="3" id="KW-1185">Reference proteome</keyword>
<feature type="region of interest" description="Disordered" evidence="1">
    <location>
        <begin position="1"/>
        <end position="54"/>
    </location>
</feature>
<protein>
    <submittedName>
        <fullName evidence="2">Uncharacterized protein</fullName>
    </submittedName>
</protein>
<reference evidence="2 3" key="1">
    <citation type="submission" date="2018-06" db="EMBL/GenBank/DDBJ databases">
        <title>The Genome of Cuscuta australis (Dodder) Provides Insight into the Evolution of Plant Parasitism.</title>
        <authorList>
            <person name="Liu H."/>
        </authorList>
    </citation>
    <scope>NUCLEOTIDE SEQUENCE [LARGE SCALE GENOMIC DNA]</scope>
    <source>
        <strain evidence="3">cv. Yunnan</strain>
        <tissue evidence="2">Vines</tissue>
    </source>
</reference>
<dbReference type="AlphaFoldDB" id="A0A328E1L8"/>
<evidence type="ECO:0000313" key="3">
    <source>
        <dbReference type="Proteomes" id="UP000249390"/>
    </source>
</evidence>
<organism evidence="2 3">
    <name type="scientific">Cuscuta australis</name>
    <dbReference type="NCBI Taxonomy" id="267555"/>
    <lineage>
        <taxon>Eukaryota</taxon>
        <taxon>Viridiplantae</taxon>
        <taxon>Streptophyta</taxon>
        <taxon>Embryophyta</taxon>
        <taxon>Tracheophyta</taxon>
        <taxon>Spermatophyta</taxon>
        <taxon>Magnoliopsida</taxon>
        <taxon>eudicotyledons</taxon>
        <taxon>Gunneridae</taxon>
        <taxon>Pentapetalae</taxon>
        <taxon>asterids</taxon>
        <taxon>lamiids</taxon>
        <taxon>Solanales</taxon>
        <taxon>Convolvulaceae</taxon>
        <taxon>Cuscuteae</taxon>
        <taxon>Cuscuta</taxon>
        <taxon>Cuscuta subgen. Grammica</taxon>
        <taxon>Cuscuta sect. Cleistogrammica</taxon>
    </lineage>
</organism>
<feature type="compositionally biased region" description="Basic and acidic residues" evidence="1">
    <location>
        <begin position="38"/>
        <end position="48"/>
    </location>
</feature>